<feature type="transmembrane region" description="Helical" evidence="1">
    <location>
        <begin position="39"/>
        <end position="61"/>
    </location>
</feature>
<evidence type="ECO:0000313" key="2">
    <source>
        <dbReference type="EMBL" id="QHT95875.1"/>
    </source>
</evidence>
<proteinExistence type="predicted"/>
<reference evidence="2" key="1">
    <citation type="journal article" date="2020" name="Nature">
        <title>Giant virus diversity and host interactions through global metagenomics.</title>
        <authorList>
            <person name="Schulz F."/>
            <person name="Roux S."/>
            <person name="Paez-Espino D."/>
            <person name="Jungbluth S."/>
            <person name="Walsh D.A."/>
            <person name="Denef V.J."/>
            <person name="McMahon K.D."/>
            <person name="Konstantinidis K.T."/>
            <person name="Eloe-Fadrosh E.A."/>
            <person name="Kyrpides N.C."/>
            <person name="Woyke T."/>
        </authorList>
    </citation>
    <scope>NUCLEOTIDE SEQUENCE</scope>
    <source>
        <strain evidence="2">GVMAG-M-3300024301-20</strain>
    </source>
</reference>
<protein>
    <recommendedName>
        <fullName evidence="3">SMODS and SLOG-associating 2TM effector domain-containing protein</fullName>
    </recommendedName>
</protein>
<sequence>MTDWDTDVERVLDNIRINSAVLSREHKERYFLLKSRLQYFRLPVIVISSVNSIVSIGFQSYIEQSTISIITCFLALSCSIIGSIELFLSIQKQMEQDLSNSKEYYLLSIEIYKTLQLSRERRAIHAKEYLEKIYSEYCKLVENSDLITKKIQDELMTIEEYKVPVDKVSIKVRQQDTSDTDTES</sequence>
<evidence type="ECO:0000256" key="1">
    <source>
        <dbReference type="SAM" id="Phobius"/>
    </source>
</evidence>
<organism evidence="2">
    <name type="scientific">viral metagenome</name>
    <dbReference type="NCBI Taxonomy" id="1070528"/>
    <lineage>
        <taxon>unclassified sequences</taxon>
        <taxon>metagenomes</taxon>
        <taxon>organismal metagenomes</taxon>
    </lineage>
</organism>
<evidence type="ECO:0008006" key="3">
    <source>
        <dbReference type="Google" id="ProtNLM"/>
    </source>
</evidence>
<keyword evidence="1" id="KW-1133">Transmembrane helix</keyword>
<keyword evidence="1" id="KW-0812">Transmembrane</keyword>
<feature type="transmembrane region" description="Helical" evidence="1">
    <location>
        <begin position="67"/>
        <end position="88"/>
    </location>
</feature>
<name>A0A6C0ITP5_9ZZZZ</name>
<dbReference type="AlphaFoldDB" id="A0A6C0ITP5"/>
<dbReference type="EMBL" id="MN740247">
    <property type="protein sequence ID" value="QHT95875.1"/>
    <property type="molecule type" value="Genomic_DNA"/>
</dbReference>
<keyword evidence="1" id="KW-0472">Membrane</keyword>
<accession>A0A6C0ITP5</accession>